<organism evidence="1 2">
    <name type="scientific">Ruminococcus callidus ATCC 27760</name>
    <dbReference type="NCBI Taxonomy" id="411473"/>
    <lineage>
        <taxon>Bacteria</taxon>
        <taxon>Bacillati</taxon>
        <taxon>Bacillota</taxon>
        <taxon>Clostridia</taxon>
        <taxon>Eubacteriales</taxon>
        <taxon>Oscillospiraceae</taxon>
        <taxon>Ruminococcus</taxon>
    </lineage>
</organism>
<dbReference type="AlphaFoldDB" id="U2M6K0"/>
<dbReference type="Proteomes" id="UP000016662">
    <property type="component" value="Unassembled WGS sequence"/>
</dbReference>
<dbReference type="STRING" id="411473.RUMCAL_00157"/>
<evidence type="ECO:0000313" key="1">
    <source>
        <dbReference type="EMBL" id="ERJ97374.1"/>
    </source>
</evidence>
<comment type="caution">
    <text evidence="1">The sequence shown here is derived from an EMBL/GenBank/DDBJ whole genome shotgun (WGS) entry which is preliminary data.</text>
</comment>
<evidence type="ECO:0000313" key="2">
    <source>
        <dbReference type="Proteomes" id="UP000016662"/>
    </source>
</evidence>
<dbReference type="EMBL" id="AWVF01000026">
    <property type="protein sequence ID" value="ERJ97374.1"/>
    <property type="molecule type" value="Genomic_DNA"/>
</dbReference>
<proteinExistence type="predicted"/>
<name>U2M6K0_9FIRM</name>
<keyword evidence="2" id="KW-1185">Reference proteome</keyword>
<sequence>MTRYLREKKPQRKGYRYPINAGFQLEHSELKIKYQINKEHMKKINDKSLEVWLTSCSDHEHPLDTLYKQVNKIEENEYGK</sequence>
<gene>
    <name evidence="1" type="ORF">RUMCAL_00157</name>
</gene>
<accession>U2M6K0</accession>
<protein>
    <submittedName>
        <fullName evidence="1">Uncharacterized protein</fullName>
    </submittedName>
</protein>
<dbReference type="HOGENOM" id="CLU_2587582_0_0_9"/>
<reference evidence="1 2" key="1">
    <citation type="submission" date="2013-07" db="EMBL/GenBank/DDBJ databases">
        <authorList>
            <person name="Weinstock G."/>
            <person name="Sodergren E."/>
            <person name="Wylie T."/>
            <person name="Fulton L."/>
            <person name="Fulton R."/>
            <person name="Fronick C."/>
            <person name="O'Laughlin M."/>
            <person name="Godfrey J."/>
            <person name="Miner T."/>
            <person name="Herter B."/>
            <person name="Appelbaum E."/>
            <person name="Cordes M."/>
            <person name="Lek S."/>
            <person name="Wollam A."/>
            <person name="Pepin K.H."/>
            <person name="Palsikar V.B."/>
            <person name="Mitreva M."/>
            <person name="Wilson R.K."/>
        </authorList>
    </citation>
    <scope>NUCLEOTIDE SEQUENCE [LARGE SCALE GENOMIC DNA]</scope>
    <source>
        <strain evidence="1 2">ATCC 27760</strain>
    </source>
</reference>